<organism evidence="1 2">
    <name type="scientific">Dendrobium chrysotoxum</name>
    <name type="common">Orchid</name>
    <dbReference type="NCBI Taxonomy" id="161865"/>
    <lineage>
        <taxon>Eukaryota</taxon>
        <taxon>Viridiplantae</taxon>
        <taxon>Streptophyta</taxon>
        <taxon>Embryophyta</taxon>
        <taxon>Tracheophyta</taxon>
        <taxon>Spermatophyta</taxon>
        <taxon>Magnoliopsida</taxon>
        <taxon>Liliopsida</taxon>
        <taxon>Asparagales</taxon>
        <taxon>Orchidaceae</taxon>
        <taxon>Epidendroideae</taxon>
        <taxon>Malaxideae</taxon>
        <taxon>Dendrobiinae</taxon>
        <taxon>Dendrobium</taxon>
    </lineage>
</organism>
<keyword evidence="2" id="KW-1185">Reference proteome</keyword>
<evidence type="ECO:0000313" key="1">
    <source>
        <dbReference type="EMBL" id="KAH0457439.1"/>
    </source>
</evidence>
<dbReference type="EMBL" id="JAGFBR010000012">
    <property type="protein sequence ID" value="KAH0457439.1"/>
    <property type="molecule type" value="Genomic_DNA"/>
</dbReference>
<reference evidence="1 2" key="1">
    <citation type="journal article" date="2021" name="Hortic Res">
        <title>Chromosome-scale assembly of the Dendrobium chrysotoxum genome enhances the understanding of orchid evolution.</title>
        <authorList>
            <person name="Zhang Y."/>
            <person name="Zhang G.Q."/>
            <person name="Zhang D."/>
            <person name="Liu X.D."/>
            <person name="Xu X.Y."/>
            <person name="Sun W.H."/>
            <person name="Yu X."/>
            <person name="Zhu X."/>
            <person name="Wang Z.W."/>
            <person name="Zhao X."/>
            <person name="Zhong W.Y."/>
            <person name="Chen H."/>
            <person name="Yin W.L."/>
            <person name="Huang T."/>
            <person name="Niu S.C."/>
            <person name="Liu Z.J."/>
        </authorList>
    </citation>
    <scope>NUCLEOTIDE SEQUENCE [LARGE SCALE GENOMIC DNA]</scope>
    <source>
        <strain evidence="1">Lindl</strain>
    </source>
</reference>
<name>A0AAV7G6J4_DENCH</name>
<dbReference type="Proteomes" id="UP000775213">
    <property type="component" value="Unassembled WGS sequence"/>
</dbReference>
<dbReference type="AlphaFoldDB" id="A0AAV7G6J4"/>
<protein>
    <submittedName>
        <fullName evidence="1">Uncharacterized protein</fullName>
    </submittedName>
</protein>
<sequence length="118" mass="13318">MNSRSLLHFAVTDKFPLIWFFEKSSVVQLPVSNGSSPVIALEDRLSIRNRTREAVPSQRQILDALKLPNIFRYLPRKHIAGDIQVLQAFEVSQISRQSPGKVVVGHGELEKRGEIAKD</sequence>
<gene>
    <name evidence="1" type="ORF">IEQ34_012754</name>
</gene>
<accession>A0AAV7G6J4</accession>
<evidence type="ECO:0000313" key="2">
    <source>
        <dbReference type="Proteomes" id="UP000775213"/>
    </source>
</evidence>
<comment type="caution">
    <text evidence="1">The sequence shown here is derived from an EMBL/GenBank/DDBJ whole genome shotgun (WGS) entry which is preliminary data.</text>
</comment>
<proteinExistence type="predicted"/>